<dbReference type="InterPro" id="IPR010105">
    <property type="entry name" value="TonB_sidphr_rcpt"/>
</dbReference>
<keyword evidence="10 15" id="KW-0798">TonB box</keyword>
<dbReference type="PROSITE" id="PS00430">
    <property type="entry name" value="TONB_DEPENDENT_REC_1"/>
    <property type="match status" value="1"/>
</dbReference>
<evidence type="ECO:0000256" key="16">
    <source>
        <dbReference type="RuleBase" id="RU003357"/>
    </source>
</evidence>
<dbReference type="SUPFAM" id="SSF56935">
    <property type="entry name" value="Porins"/>
    <property type="match status" value="1"/>
</dbReference>
<feature type="signal peptide" evidence="17">
    <location>
        <begin position="1"/>
        <end position="32"/>
    </location>
</feature>
<evidence type="ECO:0000256" key="1">
    <source>
        <dbReference type="ARBA" id="ARBA00004571"/>
    </source>
</evidence>
<keyword evidence="3 14" id="KW-0813">Transport</keyword>
<sequence>MDHANKNRNSIGGGVRVLCAGIAIAAPLPAFAAEAESPERVETVVVYGTDMNKYVFDRSEAATGFDADTDELPRSVQVIPEQVILDQNAETLTDALRNAAGVTRAHGFGGAEDQFLIRGIANNHLFVDGNPVGARHRVDVSNIAQVEVVKGPASILHGQVSPGGIINVVTKKPRAQAATSVQFDMDEHGGRELTLDSTGRLGSDSLLYRTVVAAEDSETFREVNTADGTEATSVERLSISPSVTWMPTERDQVTFRVSFNDQELPIDRGTVALAGENGELGMADIPRQRRLGSEFDIRDSRDLLVQVDYDHDFDNGWSNRFKVGAFEKKFDDYQTRPAAGLDSSLNFNLGAVTANGMLVRTHDGNLDVTEKDLFISDSLSGTFGIGGVDNSLYVGANYYRRGVDHTDAFALTGAGVPGVYTFDVDIVDIRADEQPPLAAPKSQTAVSRNDEVTHEAGLSVQNLAQLTERLNLLAGLRYDYFEREVEQTAYYTALSPVTFMENAMPEKSEESDHNDNLSGQLGLLYEMVPGVSTYGAYSESFQPNYTDITAGVTSPENLDPEKARQVEFGVKSQFLDDRARLSLAWYDLERRNVAKAENLQLRLNGEEESRGVELEGSLQLVDGMNLIFSYARVDAEIVDDGEEARDNEGNTPFGVPEDSARVWGTYEFTAGSLRGLGLGAGAVYTGSRQGDDANNWTLPSYTVFDFAGWYYLPVSADSQIKLQAGVKNLTDEEYYPANLSAFRINVGEPRTVYASVRYEL</sequence>
<accession>A0ABW5E7Z7</accession>
<feature type="domain" description="TonB-dependent receptor-like beta-barrel" evidence="18">
    <location>
        <begin position="288"/>
        <end position="729"/>
    </location>
</feature>
<evidence type="ECO:0000256" key="11">
    <source>
        <dbReference type="ARBA" id="ARBA00023136"/>
    </source>
</evidence>
<keyword evidence="12 20" id="KW-0675">Receptor</keyword>
<feature type="domain" description="TonB-dependent receptor plug" evidence="19">
    <location>
        <begin position="70"/>
        <end position="165"/>
    </location>
</feature>
<reference evidence="21" key="1">
    <citation type="journal article" date="2019" name="Int. J. Syst. Evol. Microbiol.">
        <title>The Global Catalogue of Microorganisms (GCM) 10K type strain sequencing project: providing services to taxonomists for standard genome sequencing and annotation.</title>
        <authorList>
            <consortium name="The Broad Institute Genomics Platform"/>
            <consortium name="The Broad Institute Genome Sequencing Center for Infectious Disease"/>
            <person name="Wu L."/>
            <person name="Ma J."/>
        </authorList>
    </citation>
    <scope>NUCLEOTIDE SEQUENCE [LARGE SCALE GENOMIC DNA]</scope>
    <source>
        <strain evidence="21">KCTC 12848</strain>
    </source>
</reference>
<evidence type="ECO:0000256" key="12">
    <source>
        <dbReference type="ARBA" id="ARBA00023170"/>
    </source>
</evidence>
<evidence type="ECO:0000256" key="4">
    <source>
        <dbReference type="ARBA" id="ARBA00022452"/>
    </source>
</evidence>
<feature type="chain" id="PRO_5046087367" evidence="17">
    <location>
        <begin position="33"/>
        <end position="760"/>
    </location>
</feature>
<dbReference type="InterPro" id="IPR000531">
    <property type="entry name" value="Beta-barrel_TonB"/>
</dbReference>
<evidence type="ECO:0000313" key="21">
    <source>
        <dbReference type="Proteomes" id="UP001597425"/>
    </source>
</evidence>
<keyword evidence="5" id="KW-0410">Iron transport</keyword>
<evidence type="ECO:0000313" key="20">
    <source>
        <dbReference type="EMBL" id="MFD2309163.1"/>
    </source>
</evidence>
<dbReference type="PANTHER" id="PTHR32552">
    <property type="entry name" value="FERRICHROME IRON RECEPTOR-RELATED"/>
    <property type="match status" value="1"/>
</dbReference>
<comment type="subcellular location">
    <subcellularLocation>
        <location evidence="1 14">Cell outer membrane</location>
        <topology evidence="1 14">Multi-pass membrane protein</topology>
    </subcellularLocation>
</comment>
<dbReference type="Gene3D" id="2.170.130.10">
    <property type="entry name" value="TonB-dependent receptor, plug domain"/>
    <property type="match status" value="1"/>
</dbReference>
<proteinExistence type="inferred from homology"/>
<organism evidence="20 21">
    <name type="scientific">Microbulbifer halophilus</name>
    <dbReference type="NCBI Taxonomy" id="453963"/>
    <lineage>
        <taxon>Bacteria</taxon>
        <taxon>Pseudomonadati</taxon>
        <taxon>Pseudomonadota</taxon>
        <taxon>Gammaproteobacteria</taxon>
        <taxon>Cellvibrionales</taxon>
        <taxon>Microbulbiferaceae</taxon>
        <taxon>Microbulbifer</taxon>
    </lineage>
</organism>
<evidence type="ECO:0000256" key="10">
    <source>
        <dbReference type="ARBA" id="ARBA00023077"/>
    </source>
</evidence>
<dbReference type="Gene3D" id="2.40.170.20">
    <property type="entry name" value="TonB-dependent receptor, beta-barrel domain"/>
    <property type="match status" value="1"/>
</dbReference>
<dbReference type="InterPro" id="IPR039426">
    <property type="entry name" value="TonB-dep_rcpt-like"/>
</dbReference>
<dbReference type="Proteomes" id="UP001597425">
    <property type="component" value="Unassembled WGS sequence"/>
</dbReference>
<evidence type="ECO:0000259" key="19">
    <source>
        <dbReference type="Pfam" id="PF07715"/>
    </source>
</evidence>
<evidence type="ECO:0000256" key="3">
    <source>
        <dbReference type="ARBA" id="ARBA00022448"/>
    </source>
</evidence>
<evidence type="ECO:0000256" key="5">
    <source>
        <dbReference type="ARBA" id="ARBA00022496"/>
    </source>
</evidence>
<gene>
    <name evidence="20" type="ORF">ACFSKX_01930</name>
</gene>
<keyword evidence="8" id="KW-0408">Iron</keyword>
<dbReference type="InterPro" id="IPR036942">
    <property type="entry name" value="Beta-barrel_TonB_sf"/>
</dbReference>
<dbReference type="InterPro" id="IPR037066">
    <property type="entry name" value="Plug_dom_sf"/>
</dbReference>
<keyword evidence="21" id="KW-1185">Reference proteome</keyword>
<dbReference type="CDD" id="cd01347">
    <property type="entry name" value="ligand_gated_channel"/>
    <property type="match status" value="1"/>
</dbReference>
<dbReference type="InterPro" id="IPR010916">
    <property type="entry name" value="TonB_box_CS"/>
</dbReference>
<dbReference type="EMBL" id="JBHUJD010000002">
    <property type="protein sequence ID" value="MFD2309163.1"/>
    <property type="molecule type" value="Genomic_DNA"/>
</dbReference>
<evidence type="ECO:0000256" key="9">
    <source>
        <dbReference type="ARBA" id="ARBA00023065"/>
    </source>
</evidence>
<evidence type="ECO:0000256" key="14">
    <source>
        <dbReference type="PROSITE-ProRule" id="PRU01360"/>
    </source>
</evidence>
<dbReference type="NCBIfam" id="TIGR01783">
    <property type="entry name" value="TonB-siderophor"/>
    <property type="match status" value="1"/>
</dbReference>
<keyword evidence="11 14" id="KW-0472">Membrane</keyword>
<evidence type="ECO:0000256" key="15">
    <source>
        <dbReference type="PROSITE-ProRule" id="PRU10143"/>
    </source>
</evidence>
<evidence type="ECO:0000259" key="18">
    <source>
        <dbReference type="Pfam" id="PF00593"/>
    </source>
</evidence>
<dbReference type="RefSeq" id="WP_265722233.1">
    <property type="nucleotide sequence ID" value="NZ_JAPIVK010000020.1"/>
</dbReference>
<feature type="short sequence motif" description="TonB box" evidence="15">
    <location>
        <begin position="43"/>
        <end position="49"/>
    </location>
</feature>
<dbReference type="PROSITE" id="PS52016">
    <property type="entry name" value="TONB_DEPENDENT_REC_3"/>
    <property type="match status" value="1"/>
</dbReference>
<evidence type="ECO:0000256" key="2">
    <source>
        <dbReference type="ARBA" id="ARBA00009810"/>
    </source>
</evidence>
<protein>
    <submittedName>
        <fullName evidence="20">TonB-dependent siderophore receptor</fullName>
    </submittedName>
</protein>
<name>A0ABW5E7Z7_9GAMM</name>
<evidence type="ECO:0000256" key="17">
    <source>
        <dbReference type="SAM" id="SignalP"/>
    </source>
</evidence>
<evidence type="ECO:0000256" key="13">
    <source>
        <dbReference type="ARBA" id="ARBA00023237"/>
    </source>
</evidence>
<keyword evidence="9" id="KW-0406">Ion transport</keyword>
<dbReference type="PANTHER" id="PTHR32552:SF68">
    <property type="entry name" value="FERRICHROME OUTER MEMBRANE TRANSPORTER_PHAGE RECEPTOR"/>
    <property type="match status" value="1"/>
</dbReference>
<comment type="caution">
    <text evidence="20">The sequence shown here is derived from an EMBL/GenBank/DDBJ whole genome shotgun (WGS) entry which is preliminary data.</text>
</comment>
<keyword evidence="7 17" id="KW-0732">Signal</keyword>
<dbReference type="Pfam" id="PF00593">
    <property type="entry name" value="TonB_dep_Rec_b-barrel"/>
    <property type="match status" value="1"/>
</dbReference>
<keyword evidence="6 14" id="KW-0812">Transmembrane</keyword>
<keyword evidence="13 14" id="KW-0998">Cell outer membrane</keyword>
<dbReference type="InterPro" id="IPR012910">
    <property type="entry name" value="Plug_dom"/>
</dbReference>
<dbReference type="Pfam" id="PF07715">
    <property type="entry name" value="Plug"/>
    <property type="match status" value="1"/>
</dbReference>
<evidence type="ECO:0000256" key="7">
    <source>
        <dbReference type="ARBA" id="ARBA00022729"/>
    </source>
</evidence>
<evidence type="ECO:0000256" key="8">
    <source>
        <dbReference type="ARBA" id="ARBA00023004"/>
    </source>
</evidence>
<comment type="similarity">
    <text evidence="2 14 16">Belongs to the TonB-dependent receptor family.</text>
</comment>
<evidence type="ECO:0000256" key="6">
    <source>
        <dbReference type="ARBA" id="ARBA00022692"/>
    </source>
</evidence>
<keyword evidence="4 14" id="KW-1134">Transmembrane beta strand</keyword>